<feature type="compositionally biased region" description="Basic residues" evidence="1">
    <location>
        <begin position="1"/>
        <end position="11"/>
    </location>
</feature>
<organism evidence="2">
    <name type="scientific">Utricularia reniformis</name>
    <dbReference type="NCBI Taxonomy" id="192314"/>
    <lineage>
        <taxon>Eukaryota</taxon>
        <taxon>Viridiplantae</taxon>
        <taxon>Streptophyta</taxon>
        <taxon>Embryophyta</taxon>
        <taxon>Tracheophyta</taxon>
        <taxon>Spermatophyta</taxon>
        <taxon>Magnoliopsida</taxon>
        <taxon>eudicotyledons</taxon>
        <taxon>Gunneridae</taxon>
        <taxon>Pentapetalae</taxon>
        <taxon>asterids</taxon>
        <taxon>lamiids</taxon>
        <taxon>Lamiales</taxon>
        <taxon>Lentibulariaceae</taxon>
        <taxon>Utricularia</taxon>
    </lineage>
</organism>
<gene>
    <name evidence="2" type="ORF">AEK19_MT1061</name>
</gene>
<evidence type="ECO:0000313" key="2">
    <source>
        <dbReference type="EMBL" id="ART31283.1"/>
    </source>
</evidence>
<evidence type="ECO:0000256" key="1">
    <source>
        <dbReference type="SAM" id="MobiDB-lite"/>
    </source>
</evidence>
<proteinExistence type="predicted"/>
<accession>A0A1Y0B1N4</accession>
<geneLocation type="mitochondrion" evidence="2"/>
<reference evidence="2" key="1">
    <citation type="submission" date="2017-03" db="EMBL/GenBank/DDBJ databases">
        <title>The mitochondrial genome of the carnivorous plant Utricularia reniformis (Lentibulariaceae): structure, comparative analysis and evolutionary landmarks.</title>
        <authorList>
            <person name="Silva S.R."/>
            <person name="Alvarenga D.O."/>
            <person name="Michael T.P."/>
            <person name="Miranda V.F.O."/>
            <person name="Varani A.M."/>
        </authorList>
    </citation>
    <scope>NUCLEOTIDE SEQUENCE</scope>
</reference>
<protein>
    <submittedName>
        <fullName evidence="2">Uncharacterized protein</fullName>
    </submittedName>
</protein>
<sequence>MKHPFMLKRRSSQPVYKEQPNSDRNSLSIWGGRRNRICRYCSSSFLFIRRSAYRSIPYSRSQLKNGSLPLASLSLSISQVSLV</sequence>
<keyword evidence="2" id="KW-0496">Mitochondrion</keyword>
<name>A0A1Y0B1N4_9LAMI</name>
<dbReference type="EMBL" id="KY774314">
    <property type="protein sequence ID" value="ART31283.1"/>
    <property type="molecule type" value="Genomic_DNA"/>
</dbReference>
<dbReference type="AlphaFoldDB" id="A0A1Y0B1N4"/>
<feature type="region of interest" description="Disordered" evidence="1">
    <location>
        <begin position="1"/>
        <end position="22"/>
    </location>
</feature>